<evidence type="ECO:0000256" key="3">
    <source>
        <dbReference type="ARBA" id="ARBA00022989"/>
    </source>
</evidence>
<dbReference type="InterPro" id="IPR017946">
    <property type="entry name" value="PLC-like_Pdiesterase_TIM-brl"/>
</dbReference>
<dbReference type="Gene3D" id="3.20.20.190">
    <property type="entry name" value="Phosphatidylinositol (PI) phosphodiesterase"/>
    <property type="match status" value="1"/>
</dbReference>
<dbReference type="EMBL" id="BEGY01000009">
    <property type="protein sequence ID" value="GAX74849.1"/>
    <property type="molecule type" value="Genomic_DNA"/>
</dbReference>
<reference evidence="7 8" key="1">
    <citation type="submission" date="2017-08" db="EMBL/GenBank/DDBJ databases">
        <title>Acidophilic green algal genome provides insights into adaptation to an acidic environment.</title>
        <authorList>
            <person name="Hirooka S."/>
            <person name="Hirose Y."/>
            <person name="Kanesaki Y."/>
            <person name="Higuchi S."/>
            <person name="Fujiwara T."/>
            <person name="Onuma R."/>
            <person name="Era A."/>
            <person name="Ohbayashi R."/>
            <person name="Uzuka A."/>
            <person name="Nozaki H."/>
            <person name="Yoshikawa H."/>
            <person name="Miyagishima S.Y."/>
        </authorList>
    </citation>
    <scope>NUCLEOTIDE SEQUENCE [LARGE SCALE GENOMIC DNA]</scope>
    <source>
        <strain evidence="7 8">NIES-2499</strain>
    </source>
</reference>
<dbReference type="GO" id="GO:0008081">
    <property type="term" value="F:phosphoric diester hydrolase activity"/>
    <property type="evidence" value="ECO:0007669"/>
    <property type="project" value="InterPro"/>
</dbReference>
<feature type="region of interest" description="Disordered" evidence="5">
    <location>
        <begin position="377"/>
        <end position="412"/>
    </location>
</feature>
<proteinExistence type="predicted"/>
<dbReference type="InterPro" id="IPR051008">
    <property type="entry name" value="Telomere_Capping_Maintenance"/>
</dbReference>
<dbReference type="GO" id="GO:0016020">
    <property type="term" value="C:membrane"/>
    <property type="evidence" value="ECO:0007669"/>
    <property type="project" value="UniProtKB-SubCell"/>
</dbReference>
<evidence type="ECO:0000313" key="7">
    <source>
        <dbReference type="EMBL" id="GAX74849.1"/>
    </source>
</evidence>
<keyword evidence="6" id="KW-0732">Signal</keyword>
<keyword evidence="2" id="KW-0812">Transmembrane</keyword>
<keyword evidence="8" id="KW-1185">Reference proteome</keyword>
<evidence type="ECO:0000256" key="4">
    <source>
        <dbReference type="ARBA" id="ARBA00023136"/>
    </source>
</evidence>
<keyword evidence="3" id="KW-1133">Transmembrane helix</keyword>
<feature type="chain" id="PRO_5012083681" description="Phosphatidylinositol-specific phospholipase C X domain-containing protein" evidence="6">
    <location>
        <begin position="23"/>
        <end position="412"/>
    </location>
</feature>
<dbReference type="SUPFAM" id="SSF51695">
    <property type="entry name" value="PLC-like phosphodiesterases"/>
    <property type="match status" value="1"/>
</dbReference>
<dbReference type="PANTHER" id="PTHR35518:SF2">
    <property type="entry name" value="MAINTENANCE OF TELOMERE CAPPING PROTEIN 6"/>
    <property type="match status" value="1"/>
</dbReference>
<feature type="signal peptide" evidence="6">
    <location>
        <begin position="1"/>
        <end position="22"/>
    </location>
</feature>
<gene>
    <name evidence="7" type="ORF">CEUSTIGMA_g2295.t1</name>
</gene>
<comment type="subcellular location">
    <subcellularLocation>
        <location evidence="1">Membrane</location>
    </subcellularLocation>
</comment>
<dbReference type="GO" id="GO:0006629">
    <property type="term" value="P:lipid metabolic process"/>
    <property type="evidence" value="ECO:0007669"/>
    <property type="project" value="InterPro"/>
</dbReference>
<evidence type="ECO:0000256" key="2">
    <source>
        <dbReference type="ARBA" id="ARBA00022692"/>
    </source>
</evidence>
<dbReference type="STRING" id="1157962.A0A250WVW7"/>
<dbReference type="AlphaFoldDB" id="A0A250WVW7"/>
<comment type="caution">
    <text evidence="7">The sequence shown here is derived from an EMBL/GenBank/DDBJ whole genome shotgun (WGS) entry which is preliminary data.</text>
</comment>
<protein>
    <recommendedName>
        <fullName evidence="9">Phosphatidylinositol-specific phospholipase C X domain-containing protein</fullName>
    </recommendedName>
</protein>
<evidence type="ECO:0008006" key="9">
    <source>
        <dbReference type="Google" id="ProtNLM"/>
    </source>
</evidence>
<keyword evidence="4" id="KW-0472">Membrane</keyword>
<accession>A0A250WVW7</accession>
<sequence>MAFACLRTFLYILLNFITFCKSEPARDEEAGRPSKDGFKRNLAALSHQQENIVGNGIPEGLKCVEVPWCDSSGVCSRVCQRGSVKLDPWFKWAMQYQLRMSDKLPMCLSQALATHNSGISIADGYGNRDRIYSNYLAWLDVLGGNHKVQTNNQWVSLTDQLNMGVRFIELDVHFVAGELRIAHCGGFHSKPLNRIVSMINVVARMLGRSELAWDTETVGCSPSLSSIPVSDQRLFRDSVSEVADWLAMPENSKEVLMIILDNQRDLSAWGKVPGMLNQILESIPQTLILTPPEVLSMRKCHSDTSNTVWESPSIEALRRLGKRVVLLSGSDFGSEMDSLIFSNLTFASLCPYSEAWMRHWQLNPSWDQEDQNLQQSITNLDESFKVSESAESDMNHGDPSSVDDDDMSSSGP</sequence>
<organism evidence="7 8">
    <name type="scientific">Chlamydomonas eustigma</name>
    <dbReference type="NCBI Taxonomy" id="1157962"/>
    <lineage>
        <taxon>Eukaryota</taxon>
        <taxon>Viridiplantae</taxon>
        <taxon>Chlorophyta</taxon>
        <taxon>core chlorophytes</taxon>
        <taxon>Chlorophyceae</taxon>
        <taxon>CS clade</taxon>
        <taxon>Chlamydomonadales</taxon>
        <taxon>Chlamydomonadaceae</taxon>
        <taxon>Chlamydomonas</taxon>
    </lineage>
</organism>
<dbReference type="OrthoDB" id="7984201at2759"/>
<dbReference type="PANTHER" id="PTHR35518">
    <property type="entry name" value="MAINTENANCE OF TELOMOERE CAPPING"/>
    <property type="match status" value="1"/>
</dbReference>
<evidence type="ECO:0000256" key="6">
    <source>
        <dbReference type="SAM" id="SignalP"/>
    </source>
</evidence>
<feature type="compositionally biased region" description="Acidic residues" evidence="5">
    <location>
        <begin position="401"/>
        <end position="412"/>
    </location>
</feature>
<evidence type="ECO:0000256" key="5">
    <source>
        <dbReference type="SAM" id="MobiDB-lite"/>
    </source>
</evidence>
<name>A0A250WVW7_9CHLO</name>
<evidence type="ECO:0000313" key="8">
    <source>
        <dbReference type="Proteomes" id="UP000232323"/>
    </source>
</evidence>
<evidence type="ECO:0000256" key="1">
    <source>
        <dbReference type="ARBA" id="ARBA00004370"/>
    </source>
</evidence>
<dbReference type="Proteomes" id="UP000232323">
    <property type="component" value="Unassembled WGS sequence"/>
</dbReference>